<comment type="caution">
    <text evidence="4">The sequence shown here is derived from an EMBL/GenBank/DDBJ whole genome shotgun (WGS) entry which is preliminary data.</text>
</comment>
<dbReference type="InterPro" id="IPR007111">
    <property type="entry name" value="NACHT_NTPase"/>
</dbReference>
<dbReference type="InterPro" id="IPR036770">
    <property type="entry name" value="Ankyrin_rpt-contain_sf"/>
</dbReference>
<dbReference type="SUPFAM" id="SSF52540">
    <property type="entry name" value="P-loop containing nucleoside triphosphate hydrolases"/>
    <property type="match status" value="1"/>
</dbReference>
<dbReference type="PROSITE" id="PS50837">
    <property type="entry name" value="NACHT"/>
    <property type="match status" value="1"/>
</dbReference>
<dbReference type="SMART" id="SM00248">
    <property type="entry name" value="ANK"/>
    <property type="match status" value="4"/>
</dbReference>
<dbReference type="InterPro" id="IPR027417">
    <property type="entry name" value="P-loop_NTPase"/>
</dbReference>
<dbReference type="PROSITE" id="PS50297">
    <property type="entry name" value="ANK_REP_REGION"/>
    <property type="match status" value="3"/>
</dbReference>
<evidence type="ECO:0000256" key="2">
    <source>
        <dbReference type="PROSITE-ProRule" id="PRU00023"/>
    </source>
</evidence>
<dbReference type="Proteomes" id="UP000322873">
    <property type="component" value="Unassembled WGS sequence"/>
</dbReference>
<reference evidence="4 5" key="1">
    <citation type="submission" date="2019-06" db="EMBL/GenBank/DDBJ databases">
        <title>Genome Sequence of the Brown Rot Fungal Pathogen Monilinia fructicola.</title>
        <authorList>
            <person name="De Miccolis Angelini R.M."/>
            <person name="Landi L."/>
            <person name="Abate D."/>
            <person name="Pollastro S."/>
            <person name="Romanazzi G."/>
            <person name="Faretra F."/>
        </authorList>
    </citation>
    <scope>NUCLEOTIDE SEQUENCE [LARGE SCALE GENOMIC DNA]</scope>
    <source>
        <strain evidence="4 5">Mfrc123</strain>
    </source>
</reference>
<dbReference type="AlphaFoldDB" id="A0A5M9J6I4"/>
<dbReference type="PANTHER" id="PTHR10039">
    <property type="entry name" value="AMELOGENIN"/>
    <property type="match status" value="1"/>
</dbReference>
<evidence type="ECO:0000313" key="4">
    <source>
        <dbReference type="EMBL" id="KAA8564711.1"/>
    </source>
</evidence>
<gene>
    <name evidence="4" type="ORF">EYC84_011606</name>
</gene>
<dbReference type="Pfam" id="PF00023">
    <property type="entry name" value="Ank"/>
    <property type="match status" value="1"/>
</dbReference>
<keyword evidence="5" id="KW-1185">Reference proteome</keyword>
<protein>
    <recommendedName>
        <fullName evidence="3">NACHT domain-containing protein</fullName>
    </recommendedName>
</protein>
<dbReference type="InterPro" id="IPR002110">
    <property type="entry name" value="Ankyrin_rpt"/>
</dbReference>
<name>A0A5M9J6I4_MONFR</name>
<feature type="repeat" description="ANK" evidence="2">
    <location>
        <begin position="750"/>
        <end position="782"/>
    </location>
</feature>
<dbReference type="Gene3D" id="1.25.40.20">
    <property type="entry name" value="Ankyrin repeat-containing domain"/>
    <property type="match status" value="1"/>
</dbReference>
<evidence type="ECO:0000259" key="3">
    <source>
        <dbReference type="PROSITE" id="PS50837"/>
    </source>
</evidence>
<dbReference type="VEuPathDB" id="FungiDB:MFRU_013g02260"/>
<feature type="domain" description="NACHT" evidence="3">
    <location>
        <begin position="271"/>
        <end position="427"/>
    </location>
</feature>
<feature type="repeat" description="ANK" evidence="2">
    <location>
        <begin position="791"/>
        <end position="823"/>
    </location>
</feature>
<proteinExistence type="predicted"/>
<dbReference type="PROSITE" id="PS50088">
    <property type="entry name" value="ANK_REPEAT"/>
    <property type="match status" value="3"/>
</dbReference>
<sequence>MTPHTKSLYHDYSRGFFKLHGRPFLKTLTNTSITDTVNMAIPFGFSFGEVIHGVGILRNAFTAIHESGNANPVFGEVAKVLSSLHKRLDGIERFLGDASFASQRGLMMQVISACQHCIERFVHQGCRLNGITTKGSLWSHEEFANIIEKVDWLACKKWDVSQFKKELSIHEHAVSSLQSTMLGARDQEKGQLTRQINDIVTTQHRMVRGGSKPSPKDVATSNEVLNALAVINPLIGRREIEARTDRLLSKSCDWILNNKSYKSMIESDQSDLLWVHGQAGKGKTMLSMYLVDLLSKQVAQNPCDQVAYFFCDNNTDQRNSTLHALKTVLHQVLKQSSQNVLLEDFKRHGPQMFATIEGVWTALIRVLEASTTRNLYLIIDGLDECTEESLEVFLKLASAYIASNVDGLCNVKWIFTSRNETRIEEYLKLSWVVDLEESTTEFSKAVDTFITHKVDALATKKRFDAPVKQFVADKLREKAGGNFLFVSLACKELSKKKVSSINIKLVLGKFPSGLEALYARILEGVLKLSEEDQQTAFSVLRAVGIAFRPLSLRELAVMAAFPAAAIDDEDMVLDAIELCDSFLSLHRDHPYFVHRSAKEYLLNHETAGIFSSDLEFEHEKAAFRALKYTTRDWKYYLESLDDVPLSSLQDQPSSEDSLQYPLIYWINHSNIAGSRMMKSYALDRHFFRRNCDLRRTWLLYFKKHRHMTNFSAIQNVHFSALHISAVCDTWWVAEILLKNSSTYIDVEDSFGLTALHWAVHCGNTSVAKILLQKGADPNNKGGSTDYQNGPREGTPLGLSISYNNLEMSKLLLAHGADIDCPDHHFTTPLVWTIRKNLPKSTKFLLQRGADPILRDGEGKTPLHDACARGHESIAKILLNHGAAPDAKDDKDISPAGDAWKGGHQGCIKLLDAYGAKASEGEMEEGKWAKGGDLLAAMQRFARKGQNARIGMLVGIARELDLRKIPYRLDCTGFRVILLSDR</sequence>
<feature type="repeat" description="ANK" evidence="2">
    <location>
        <begin position="857"/>
        <end position="889"/>
    </location>
</feature>
<accession>A0A5M9J6I4</accession>
<dbReference type="EMBL" id="VICG01000015">
    <property type="protein sequence ID" value="KAA8564711.1"/>
    <property type="molecule type" value="Genomic_DNA"/>
</dbReference>
<dbReference type="Gene3D" id="3.40.50.300">
    <property type="entry name" value="P-loop containing nucleotide triphosphate hydrolases"/>
    <property type="match status" value="1"/>
</dbReference>
<dbReference type="Pfam" id="PF24883">
    <property type="entry name" value="NPHP3_N"/>
    <property type="match status" value="1"/>
</dbReference>
<dbReference type="Pfam" id="PF12796">
    <property type="entry name" value="Ank_2"/>
    <property type="match status" value="2"/>
</dbReference>
<dbReference type="InterPro" id="IPR056884">
    <property type="entry name" value="NPHP3-like_N"/>
</dbReference>
<evidence type="ECO:0000256" key="1">
    <source>
        <dbReference type="ARBA" id="ARBA00022737"/>
    </source>
</evidence>
<organism evidence="4 5">
    <name type="scientific">Monilinia fructicola</name>
    <name type="common">Brown rot fungus</name>
    <name type="synonym">Ciboria fructicola</name>
    <dbReference type="NCBI Taxonomy" id="38448"/>
    <lineage>
        <taxon>Eukaryota</taxon>
        <taxon>Fungi</taxon>
        <taxon>Dikarya</taxon>
        <taxon>Ascomycota</taxon>
        <taxon>Pezizomycotina</taxon>
        <taxon>Leotiomycetes</taxon>
        <taxon>Helotiales</taxon>
        <taxon>Sclerotiniaceae</taxon>
        <taxon>Monilinia</taxon>
    </lineage>
</organism>
<keyword evidence="1" id="KW-0677">Repeat</keyword>
<dbReference type="SUPFAM" id="SSF48403">
    <property type="entry name" value="Ankyrin repeat"/>
    <property type="match status" value="1"/>
</dbReference>
<evidence type="ECO:0000313" key="5">
    <source>
        <dbReference type="Proteomes" id="UP000322873"/>
    </source>
</evidence>
<keyword evidence="2" id="KW-0040">ANK repeat</keyword>